<dbReference type="Proteomes" id="UP000051451">
    <property type="component" value="Unassembled WGS sequence"/>
</dbReference>
<evidence type="ECO:0000256" key="9">
    <source>
        <dbReference type="ARBA" id="ARBA00023102"/>
    </source>
</evidence>
<dbReference type="Pfam" id="PF00155">
    <property type="entry name" value="Aminotran_1_2"/>
    <property type="match status" value="1"/>
</dbReference>
<evidence type="ECO:0000256" key="4">
    <source>
        <dbReference type="ARBA" id="ARBA00011738"/>
    </source>
</evidence>
<sequence length="371" mass="42006">MAFDFTVRKEVNDCLPYIQGETIDDVKERYNLSKVIKLGSNENPYGPFPHALAAMKDSLVTLNRYPENDFINLKKLLAKKNGVQLENIILGSGAGNVLEILAKTFLNTGDEVIIAKQSYRLYREVSKIMGAKVIEIPLTEDYQFDLSKFLSVITSKTKLIWLCNPNNPTSTLTDKHAINKFVEKLPSHVQLIIDEAYADFSNPDDRPDVIDYVKNGKKVIIVRTFSKYYGLAGARMGYAIANKDTVQAYDTVTEPFSASRIALAGSYASMTLDKEEVAVSRQKIIEQRDKLTVELEKLGCKTAKSQANFIFTQIPFEATWFCDEMMKRGVIVRDCTPWNYPYHVRITIGTPAENETFLKTFCSLLEEKKVK</sequence>
<evidence type="ECO:0000256" key="2">
    <source>
        <dbReference type="ARBA" id="ARBA00005011"/>
    </source>
</evidence>
<dbReference type="PANTHER" id="PTHR43643">
    <property type="entry name" value="HISTIDINOL-PHOSPHATE AMINOTRANSFERASE 2"/>
    <property type="match status" value="1"/>
</dbReference>
<dbReference type="InterPro" id="IPR004839">
    <property type="entry name" value="Aminotransferase_I/II_large"/>
</dbReference>
<protein>
    <recommendedName>
        <fullName evidence="11">Histidinol-phosphate aminotransferase</fullName>
        <ecNumber evidence="11">2.6.1.9</ecNumber>
    </recommendedName>
    <alternativeName>
        <fullName evidence="11">Imidazole acetol-phosphate transaminase</fullName>
    </alternativeName>
</protein>
<gene>
    <name evidence="11" type="primary">hisC</name>
    <name evidence="13" type="ORF">FC89_GL002404</name>
</gene>
<dbReference type="InterPro" id="IPR015422">
    <property type="entry name" value="PyrdxlP-dep_Trfase_small"/>
</dbReference>
<dbReference type="STRING" id="1423750.FC89_GL002404"/>
<dbReference type="NCBIfam" id="TIGR01141">
    <property type="entry name" value="hisC"/>
    <property type="match status" value="1"/>
</dbReference>
<keyword evidence="5 11" id="KW-0032">Aminotransferase</keyword>
<dbReference type="InterPro" id="IPR015421">
    <property type="entry name" value="PyrdxlP-dep_Trfase_major"/>
</dbReference>
<dbReference type="UniPathway" id="UPA00031">
    <property type="reaction ID" value="UER00012"/>
</dbReference>
<dbReference type="GO" id="GO:0004400">
    <property type="term" value="F:histidinol-phosphate transaminase activity"/>
    <property type="evidence" value="ECO:0007669"/>
    <property type="project" value="UniProtKB-UniRule"/>
</dbReference>
<comment type="similarity">
    <text evidence="3 11">Belongs to the class-II pyridoxal-phosphate-dependent aminotransferase family. Histidinol-phosphate aminotransferase subfamily.</text>
</comment>
<dbReference type="GeneID" id="98320055"/>
<keyword evidence="14" id="KW-1185">Reference proteome</keyword>
<evidence type="ECO:0000256" key="5">
    <source>
        <dbReference type="ARBA" id="ARBA00022576"/>
    </source>
</evidence>
<dbReference type="HAMAP" id="MF_01023">
    <property type="entry name" value="HisC_aminotrans_2"/>
    <property type="match status" value="1"/>
</dbReference>
<dbReference type="InterPro" id="IPR005861">
    <property type="entry name" value="HisP_aminotrans"/>
</dbReference>
<dbReference type="InterPro" id="IPR050106">
    <property type="entry name" value="HistidinolP_aminotransfase"/>
</dbReference>
<dbReference type="Gene3D" id="3.90.1150.10">
    <property type="entry name" value="Aspartate Aminotransferase, domain 1"/>
    <property type="match status" value="1"/>
</dbReference>
<evidence type="ECO:0000256" key="8">
    <source>
        <dbReference type="ARBA" id="ARBA00022898"/>
    </source>
</evidence>
<comment type="catalytic activity">
    <reaction evidence="10 11">
        <text>L-histidinol phosphate + 2-oxoglutarate = 3-(imidazol-4-yl)-2-oxopropyl phosphate + L-glutamate</text>
        <dbReference type="Rhea" id="RHEA:23744"/>
        <dbReference type="ChEBI" id="CHEBI:16810"/>
        <dbReference type="ChEBI" id="CHEBI:29985"/>
        <dbReference type="ChEBI" id="CHEBI:57766"/>
        <dbReference type="ChEBI" id="CHEBI:57980"/>
        <dbReference type="EC" id="2.6.1.9"/>
    </reaction>
</comment>
<dbReference type="CDD" id="cd00609">
    <property type="entry name" value="AAT_like"/>
    <property type="match status" value="1"/>
</dbReference>
<dbReference type="AlphaFoldDB" id="A0A0R1VEV9"/>
<organism evidence="13 14">
    <name type="scientific">Liquorilactobacillus ghanensis DSM 18630</name>
    <dbReference type="NCBI Taxonomy" id="1423750"/>
    <lineage>
        <taxon>Bacteria</taxon>
        <taxon>Bacillati</taxon>
        <taxon>Bacillota</taxon>
        <taxon>Bacilli</taxon>
        <taxon>Lactobacillales</taxon>
        <taxon>Lactobacillaceae</taxon>
        <taxon>Liquorilactobacillus</taxon>
    </lineage>
</organism>
<reference evidence="13 14" key="1">
    <citation type="journal article" date="2015" name="Genome Announc.">
        <title>Expanding the biotechnology potential of lactobacilli through comparative genomics of 213 strains and associated genera.</title>
        <authorList>
            <person name="Sun Z."/>
            <person name="Harris H.M."/>
            <person name="McCann A."/>
            <person name="Guo C."/>
            <person name="Argimon S."/>
            <person name="Zhang W."/>
            <person name="Yang X."/>
            <person name="Jeffery I.B."/>
            <person name="Cooney J.C."/>
            <person name="Kagawa T.F."/>
            <person name="Liu W."/>
            <person name="Song Y."/>
            <person name="Salvetti E."/>
            <person name="Wrobel A."/>
            <person name="Rasinkangas P."/>
            <person name="Parkhill J."/>
            <person name="Rea M.C."/>
            <person name="O'Sullivan O."/>
            <person name="Ritari J."/>
            <person name="Douillard F.P."/>
            <person name="Paul Ross R."/>
            <person name="Yang R."/>
            <person name="Briner A.E."/>
            <person name="Felis G.E."/>
            <person name="de Vos W.M."/>
            <person name="Barrangou R."/>
            <person name="Klaenhammer T.R."/>
            <person name="Caufield P.W."/>
            <person name="Cui Y."/>
            <person name="Zhang H."/>
            <person name="O'Toole P.W."/>
        </authorList>
    </citation>
    <scope>NUCLEOTIDE SEQUENCE [LARGE SCALE GENOMIC DNA]</scope>
    <source>
        <strain evidence="13 14">DSM 18630</strain>
    </source>
</reference>
<dbReference type="EMBL" id="AZGB01000030">
    <property type="protein sequence ID" value="KRM04001.1"/>
    <property type="molecule type" value="Genomic_DNA"/>
</dbReference>
<evidence type="ECO:0000256" key="3">
    <source>
        <dbReference type="ARBA" id="ARBA00007970"/>
    </source>
</evidence>
<dbReference type="GO" id="GO:0030170">
    <property type="term" value="F:pyridoxal phosphate binding"/>
    <property type="evidence" value="ECO:0007669"/>
    <property type="project" value="InterPro"/>
</dbReference>
<evidence type="ECO:0000256" key="11">
    <source>
        <dbReference type="HAMAP-Rule" id="MF_01023"/>
    </source>
</evidence>
<keyword evidence="7 11" id="KW-0808">Transferase</keyword>
<feature type="domain" description="Aminotransferase class I/classII large" evidence="12">
    <location>
        <begin position="34"/>
        <end position="359"/>
    </location>
</feature>
<comment type="subunit">
    <text evidence="4 11">Homodimer.</text>
</comment>
<comment type="pathway">
    <text evidence="2 11">Amino-acid biosynthesis; L-histidine biosynthesis; L-histidine from 5-phospho-alpha-D-ribose 1-diphosphate: step 7/9.</text>
</comment>
<evidence type="ECO:0000256" key="10">
    <source>
        <dbReference type="ARBA" id="ARBA00047481"/>
    </source>
</evidence>
<dbReference type="SUPFAM" id="SSF53383">
    <property type="entry name" value="PLP-dependent transferases"/>
    <property type="match status" value="1"/>
</dbReference>
<keyword evidence="9 11" id="KW-0368">Histidine biosynthesis</keyword>
<evidence type="ECO:0000256" key="1">
    <source>
        <dbReference type="ARBA" id="ARBA00001933"/>
    </source>
</evidence>
<feature type="modified residue" description="N6-(pyridoxal phosphate)lysine" evidence="11">
    <location>
        <position position="227"/>
    </location>
</feature>
<dbReference type="GO" id="GO:0000105">
    <property type="term" value="P:L-histidine biosynthetic process"/>
    <property type="evidence" value="ECO:0007669"/>
    <property type="project" value="UniProtKB-UniRule"/>
</dbReference>
<evidence type="ECO:0000313" key="13">
    <source>
        <dbReference type="EMBL" id="KRM04001.1"/>
    </source>
</evidence>
<dbReference type="InterPro" id="IPR015424">
    <property type="entry name" value="PyrdxlP-dep_Trfase"/>
</dbReference>
<keyword evidence="8 11" id="KW-0663">Pyridoxal phosphate</keyword>
<evidence type="ECO:0000256" key="6">
    <source>
        <dbReference type="ARBA" id="ARBA00022605"/>
    </source>
</evidence>
<comment type="cofactor">
    <cofactor evidence="1 11">
        <name>pyridoxal 5'-phosphate</name>
        <dbReference type="ChEBI" id="CHEBI:597326"/>
    </cofactor>
</comment>
<name>A0A0R1VEV9_9LACO</name>
<dbReference type="RefSeq" id="WP_057872741.1">
    <property type="nucleotide sequence ID" value="NZ_AZGB01000030.1"/>
</dbReference>
<accession>A0A0R1VEV9</accession>
<evidence type="ECO:0000259" key="12">
    <source>
        <dbReference type="Pfam" id="PF00155"/>
    </source>
</evidence>
<evidence type="ECO:0000256" key="7">
    <source>
        <dbReference type="ARBA" id="ARBA00022679"/>
    </source>
</evidence>
<dbReference type="PATRIC" id="fig|1423750.3.peg.2446"/>
<dbReference type="PANTHER" id="PTHR43643:SF6">
    <property type="entry name" value="HISTIDINOL-PHOSPHATE AMINOTRANSFERASE"/>
    <property type="match status" value="1"/>
</dbReference>
<dbReference type="Gene3D" id="3.40.640.10">
    <property type="entry name" value="Type I PLP-dependent aspartate aminotransferase-like (Major domain)"/>
    <property type="match status" value="1"/>
</dbReference>
<dbReference type="OrthoDB" id="9813612at2"/>
<proteinExistence type="inferred from homology"/>
<keyword evidence="6 11" id="KW-0028">Amino-acid biosynthesis</keyword>
<comment type="caution">
    <text evidence="13">The sequence shown here is derived from an EMBL/GenBank/DDBJ whole genome shotgun (WGS) entry which is preliminary data.</text>
</comment>
<dbReference type="EC" id="2.6.1.9" evidence="11"/>
<evidence type="ECO:0000313" key="14">
    <source>
        <dbReference type="Proteomes" id="UP000051451"/>
    </source>
</evidence>